<name>A0A6J3MAZ4_9PEZI</name>
<feature type="compositionally biased region" description="Polar residues" evidence="10">
    <location>
        <begin position="1"/>
        <end position="24"/>
    </location>
</feature>
<dbReference type="Pfam" id="PF08638">
    <property type="entry name" value="Med14"/>
    <property type="match status" value="1"/>
</dbReference>
<keyword evidence="6 9" id="KW-0804">Transcription</keyword>
<evidence type="ECO:0000256" key="3">
    <source>
        <dbReference type="ARBA" id="ARBA00019619"/>
    </source>
</evidence>
<evidence type="ECO:0000256" key="10">
    <source>
        <dbReference type="SAM" id="MobiDB-lite"/>
    </source>
</evidence>
<evidence type="ECO:0000256" key="6">
    <source>
        <dbReference type="ARBA" id="ARBA00023163"/>
    </source>
</evidence>
<evidence type="ECO:0000259" key="11">
    <source>
        <dbReference type="Pfam" id="PF08638"/>
    </source>
</evidence>
<sequence length="882" mass="99034">MPPSNGTAPTLVNGVSHTDSSSAPAINGDGAHDSAPRPTKEDPPTLDQSWRHSAANKPMGKILQRLANQCLKDLRDTVTSMAETPIDGSVAPLTNGAVSHLVDKSEASVNKKLQFMKFANSQRDRFIKMLVLVDWSKREEEMARLVDLKVWQEKELNAHRDAMHSIGLTKRDMFAAKMPNPNIEGALEYLSTGSASRQPDLGYIPPKRLTAKQLLRTLQDMNVILITRLNLHEDLLPHFNNYDVANGRATFHVAGEFEVDLSVAEEDPASPFYFIDLRFLFTPRARTLPEGLRAQIEGRSNQALASTGLQGCYDFLHNFVLTHKLNTLRQQAIELLHGKWFDCLKIEDWRRVHRILVVQYWTGLAGKKSWIELGISTGRGKCAAINSPPTPTLTLKWHRSKDELVTDTTVEVDWSVLDFESIIQAVVAKHISWTLGQIRDQLTALAGTKTRLETKLCTSDSSPQACHLSLSLPGLPEPITVSQEPFTGQFVFAPPTLISMQAQQRLNSETNREPAYIAQMLAHVMANDARERMSRVARLLDWRQLQLVKQDQKTLVNHFGPGLLVVRAYQCHKAWSKPWALAFTFSLTGEKWWIMRLEDRSDAKGQVLGQAIASVRHISSVEPLANQLSFSQDLLLKVEHAAVAEVSYATIAKDLEAKAIPYKFRSIRVLTGGNTSPLERLATAIYVPALPLMHTSSRSKERSAKPVGPVRLTFDGFDVTSIEGSDTIDVKHEIRLQIGPAQFKHLQEYLAVKRTQLHDSSAKQNHDHASVHENDIVISDAGAMSLRSRVPFGEPFISRIQDHMKAIERMNFYLSTFSKHKIQCKTMTLSRVRFTYRATEVPLQAILLFSPDGRQPIKLRLEPTGNNPHQRIRALLEQRTNM</sequence>
<dbReference type="GO" id="GO:0016592">
    <property type="term" value="C:mediator complex"/>
    <property type="evidence" value="ECO:0007669"/>
    <property type="project" value="UniProtKB-UniRule"/>
</dbReference>
<dbReference type="AlphaFoldDB" id="A0A6J3MAZ4"/>
<accession>A0A6J3MAZ4</accession>
<evidence type="ECO:0000313" key="13">
    <source>
        <dbReference type="RefSeq" id="XP_033462064.1"/>
    </source>
</evidence>
<comment type="subunit">
    <text evidence="9">Component of the Mediator complex.</text>
</comment>
<dbReference type="GO" id="GO:0003712">
    <property type="term" value="F:transcription coregulator activity"/>
    <property type="evidence" value="ECO:0007669"/>
    <property type="project" value="UniProtKB-UniRule"/>
</dbReference>
<protein>
    <recommendedName>
        <fullName evidence="3 9">Mediator of RNA polymerase II transcription subunit 14</fullName>
    </recommendedName>
    <alternativeName>
        <fullName evidence="8 9">Mediator complex subunit 14</fullName>
    </alternativeName>
</protein>
<dbReference type="OrthoDB" id="205099at2759"/>
<feature type="compositionally biased region" description="Basic and acidic residues" evidence="10">
    <location>
        <begin position="30"/>
        <end position="43"/>
    </location>
</feature>
<dbReference type="InterPro" id="IPR055122">
    <property type="entry name" value="Med14_N"/>
</dbReference>
<dbReference type="PANTHER" id="PTHR12809:SF2">
    <property type="entry name" value="MEDIATOR OF RNA POLYMERASE II TRANSCRIPTION SUBUNIT 14"/>
    <property type="match status" value="1"/>
</dbReference>
<reference evidence="13" key="2">
    <citation type="submission" date="2020-04" db="EMBL/GenBank/DDBJ databases">
        <authorList>
            <consortium name="NCBI Genome Project"/>
        </authorList>
    </citation>
    <scope>NUCLEOTIDE SEQUENCE</scope>
    <source>
        <strain evidence="13">CBS 342.82</strain>
    </source>
</reference>
<evidence type="ECO:0000256" key="9">
    <source>
        <dbReference type="RuleBase" id="RU365082"/>
    </source>
</evidence>
<gene>
    <name evidence="13" type="ORF">K489DRAFT_314708</name>
</gene>
<comment type="similarity">
    <text evidence="2 9">Belongs to the Mediator complex subunit 14 family.</text>
</comment>
<evidence type="ECO:0000256" key="8">
    <source>
        <dbReference type="ARBA" id="ARBA00032007"/>
    </source>
</evidence>
<keyword evidence="7 9" id="KW-0539">Nucleus</keyword>
<organism evidence="13">
    <name type="scientific">Dissoconium aciculare CBS 342.82</name>
    <dbReference type="NCBI Taxonomy" id="1314786"/>
    <lineage>
        <taxon>Eukaryota</taxon>
        <taxon>Fungi</taxon>
        <taxon>Dikarya</taxon>
        <taxon>Ascomycota</taxon>
        <taxon>Pezizomycotina</taxon>
        <taxon>Dothideomycetes</taxon>
        <taxon>Dothideomycetidae</taxon>
        <taxon>Mycosphaerellales</taxon>
        <taxon>Dissoconiaceae</taxon>
        <taxon>Dissoconium</taxon>
    </lineage>
</organism>
<comment type="subcellular location">
    <subcellularLocation>
        <location evidence="1 9">Nucleus</location>
    </subcellularLocation>
</comment>
<reference evidence="13" key="3">
    <citation type="submission" date="2025-08" db="UniProtKB">
        <authorList>
            <consortium name="RefSeq"/>
        </authorList>
    </citation>
    <scope>IDENTIFICATION</scope>
    <source>
        <strain evidence="13">CBS 342.82</strain>
    </source>
</reference>
<dbReference type="GeneID" id="54358836"/>
<evidence type="ECO:0000256" key="2">
    <source>
        <dbReference type="ARBA" id="ARBA00007813"/>
    </source>
</evidence>
<keyword evidence="4 9" id="KW-0805">Transcription regulation</keyword>
<evidence type="ECO:0000256" key="7">
    <source>
        <dbReference type="ARBA" id="ARBA00023242"/>
    </source>
</evidence>
<evidence type="ECO:0000256" key="5">
    <source>
        <dbReference type="ARBA" id="ARBA00023159"/>
    </source>
</evidence>
<reference evidence="13" key="1">
    <citation type="submission" date="2020-01" db="EMBL/GenBank/DDBJ databases">
        <authorList>
            <consortium name="DOE Joint Genome Institute"/>
            <person name="Haridas S."/>
            <person name="Albert R."/>
            <person name="Binder M."/>
            <person name="Bloem J."/>
            <person name="Labutti K."/>
            <person name="Salamov A."/>
            <person name="Andreopoulos B."/>
            <person name="Baker S.E."/>
            <person name="Barry K."/>
            <person name="Bills G."/>
            <person name="Bluhm B.H."/>
            <person name="Cannon C."/>
            <person name="Castanera R."/>
            <person name="Culley D.E."/>
            <person name="Daum C."/>
            <person name="Ezra D."/>
            <person name="Gonzalez J.B."/>
            <person name="Henrissat B."/>
            <person name="Kuo A."/>
            <person name="Liang C."/>
            <person name="Lipzen A."/>
            <person name="Lutzoni F."/>
            <person name="Magnuson J."/>
            <person name="Mondo S."/>
            <person name="Nolan M."/>
            <person name="Ohm R."/>
            <person name="Pangilinan J."/>
            <person name="Park H.-J."/>
            <person name="Ramirez L."/>
            <person name="Alfaro M."/>
            <person name="Sun H."/>
            <person name="Tritt A."/>
            <person name="Yoshinaga Y."/>
            <person name="Zwiers L.-H."/>
            <person name="Turgeon B.G."/>
            <person name="Goodwin S.B."/>
            <person name="Spatafora J.W."/>
            <person name="Crous P.W."/>
            <person name="Grigoriev I.V."/>
        </authorList>
    </citation>
    <scope>NUCLEOTIDE SEQUENCE</scope>
    <source>
        <strain evidence="13">CBS 342.82</strain>
    </source>
</reference>
<feature type="region of interest" description="Disordered" evidence="10">
    <location>
        <begin position="1"/>
        <end position="58"/>
    </location>
</feature>
<evidence type="ECO:0000256" key="4">
    <source>
        <dbReference type="ARBA" id="ARBA00023015"/>
    </source>
</evidence>
<dbReference type="PANTHER" id="PTHR12809">
    <property type="entry name" value="MEDIATOR COMPLEX SUBUNIT"/>
    <property type="match status" value="1"/>
</dbReference>
<dbReference type="GO" id="GO:0070847">
    <property type="term" value="C:core mediator complex"/>
    <property type="evidence" value="ECO:0007669"/>
    <property type="project" value="TreeGrafter"/>
</dbReference>
<dbReference type="Proteomes" id="UP000504637">
    <property type="component" value="Unplaced"/>
</dbReference>
<dbReference type="GO" id="GO:0006357">
    <property type="term" value="P:regulation of transcription by RNA polymerase II"/>
    <property type="evidence" value="ECO:0007669"/>
    <property type="project" value="InterPro"/>
</dbReference>
<feature type="domain" description="Mediator complex subunit MED14 N-terminal" evidence="11">
    <location>
        <begin position="58"/>
        <end position="264"/>
    </location>
</feature>
<feature type="non-terminal residue" evidence="13">
    <location>
        <position position="882"/>
    </location>
</feature>
<evidence type="ECO:0000256" key="1">
    <source>
        <dbReference type="ARBA" id="ARBA00004123"/>
    </source>
</evidence>
<proteinExistence type="inferred from homology"/>
<dbReference type="RefSeq" id="XP_033462064.1">
    <property type="nucleotide sequence ID" value="XM_033601036.1"/>
</dbReference>
<evidence type="ECO:0000313" key="12">
    <source>
        <dbReference type="Proteomes" id="UP000504637"/>
    </source>
</evidence>
<dbReference type="Pfam" id="PF26204">
    <property type="entry name" value="Med14_fung"/>
    <property type="match status" value="1"/>
</dbReference>
<comment type="function">
    <text evidence="9">Component of the Mediator complex, a coactivator involved in the regulated transcription of nearly all RNA polymerase II-dependent genes. Mediator functions as a bridge to convey information from gene-specific regulatory proteins to the basal RNA polymerase II transcription machinery. Mediator is recruited to promoters by direct interactions with regulatory proteins and serves as a scaffold for the assembly of a functional preinitiation complex with RNA polymerase II and the general transcription factors.</text>
</comment>
<dbReference type="InterPro" id="IPR013947">
    <property type="entry name" value="Mediator_Med14"/>
</dbReference>
<keyword evidence="12" id="KW-1185">Reference proteome</keyword>
<keyword evidence="5 9" id="KW-0010">Activator</keyword>